<reference evidence="3" key="3">
    <citation type="submission" date="2025-09" db="UniProtKB">
        <authorList>
            <consortium name="Ensembl"/>
        </authorList>
    </citation>
    <scope>IDENTIFICATION</scope>
</reference>
<dbReference type="Pfam" id="PF00415">
    <property type="entry name" value="RCC1"/>
    <property type="match status" value="2"/>
</dbReference>
<feature type="repeat" description="RCC1" evidence="2">
    <location>
        <begin position="116"/>
        <end position="167"/>
    </location>
</feature>
<dbReference type="STRING" id="161767.ENSAPEP00000025052"/>
<dbReference type="InterPro" id="IPR051625">
    <property type="entry name" value="Signaling_Regulatory_Domain"/>
</dbReference>
<evidence type="ECO:0000256" key="2">
    <source>
        <dbReference type="PROSITE-ProRule" id="PRU00235"/>
    </source>
</evidence>
<dbReference type="InterPro" id="IPR000408">
    <property type="entry name" value="Reg_chr_condens"/>
</dbReference>
<proteinExistence type="predicted"/>
<keyword evidence="1" id="KW-0677">Repeat</keyword>
<dbReference type="InterPro" id="IPR009091">
    <property type="entry name" value="RCC1/BLIP-II"/>
</dbReference>
<accession>A0A3P8TPT6</accession>
<evidence type="ECO:0000256" key="1">
    <source>
        <dbReference type="ARBA" id="ARBA00022737"/>
    </source>
</evidence>
<dbReference type="Ensembl" id="ENSAPET00000025706.1">
    <property type="protein sequence ID" value="ENSAPEP00000025052.1"/>
    <property type="gene ID" value="ENSAPEG00000017813.1"/>
</dbReference>
<dbReference type="AlphaFoldDB" id="A0A3P8TPT6"/>
<dbReference type="PROSITE" id="PS50012">
    <property type="entry name" value="RCC1_3"/>
    <property type="match status" value="1"/>
</dbReference>
<dbReference type="GeneTree" id="ENSGT00940000166813"/>
<sequence>MDVKYSHSFIIFLNKSKIHTVAITLRSYNFHRVVLTYAVFSWGDGEYGKLGHGNSATQKYPKIIQGPLLGKVSLQEMRLVREKKIIANVAWSYIFFPLKTMRFNINVDIAAVTNDGELYTWGEGDFGKLGHGDTNRVYRPKVVEALHGFIIRKVCAGSQSSLALTSAGQVRCCVLG</sequence>
<protein>
    <submittedName>
        <fullName evidence="3">Uncharacterized protein</fullName>
    </submittedName>
</protein>
<dbReference type="Gene3D" id="2.130.10.30">
    <property type="entry name" value="Regulator of chromosome condensation 1/beta-lactamase-inhibitor protein II"/>
    <property type="match status" value="1"/>
</dbReference>
<evidence type="ECO:0000313" key="3">
    <source>
        <dbReference type="Ensembl" id="ENSAPEP00000025052.1"/>
    </source>
</evidence>
<name>A0A3P8TPT6_AMPPE</name>
<dbReference type="Proteomes" id="UP000265080">
    <property type="component" value="Chromosome 16"/>
</dbReference>
<dbReference type="PANTHER" id="PTHR22872:SF2">
    <property type="entry name" value="INHIBITOR OF BRUTON TYROSINE KINASE"/>
    <property type="match status" value="1"/>
</dbReference>
<reference evidence="3" key="2">
    <citation type="submission" date="2025-08" db="UniProtKB">
        <authorList>
            <consortium name="Ensembl"/>
        </authorList>
    </citation>
    <scope>IDENTIFICATION</scope>
</reference>
<reference evidence="3 4" key="1">
    <citation type="submission" date="2018-03" db="EMBL/GenBank/DDBJ databases">
        <title>Finding Nemo's genes: A chromosome-scale reference assembly of the genome of the orange clownfish Amphiprion percula.</title>
        <authorList>
            <person name="Lehmann R."/>
        </authorList>
    </citation>
    <scope>NUCLEOTIDE SEQUENCE</scope>
</reference>
<evidence type="ECO:0000313" key="4">
    <source>
        <dbReference type="Proteomes" id="UP000265080"/>
    </source>
</evidence>
<keyword evidence="4" id="KW-1185">Reference proteome</keyword>
<dbReference type="SUPFAM" id="SSF50985">
    <property type="entry name" value="RCC1/BLIP-II"/>
    <property type="match status" value="2"/>
</dbReference>
<organism evidence="3 4">
    <name type="scientific">Amphiprion percula</name>
    <name type="common">Orange clownfish</name>
    <name type="synonym">Lutjanus percula</name>
    <dbReference type="NCBI Taxonomy" id="161767"/>
    <lineage>
        <taxon>Eukaryota</taxon>
        <taxon>Metazoa</taxon>
        <taxon>Chordata</taxon>
        <taxon>Craniata</taxon>
        <taxon>Vertebrata</taxon>
        <taxon>Euteleostomi</taxon>
        <taxon>Actinopterygii</taxon>
        <taxon>Neopterygii</taxon>
        <taxon>Teleostei</taxon>
        <taxon>Neoteleostei</taxon>
        <taxon>Acanthomorphata</taxon>
        <taxon>Ovalentaria</taxon>
        <taxon>Pomacentridae</taxon>
        <taxon>Amphiprion</taxon>
    </lineage>
</organism>
<dbReference type="PANTHER" id="PTHR22872">
    <property type="entry name" value="BTK-BINDING PROTEIN-RELATED"/>
    <property type="match status" value="1"/>
</dbReference>